<proteinExistence type="predicted"/>
<evidence type="ECO:0000313" key="2">
    <source>
        <dbReference type="Proteomes" id="UP000236893"/>
    </source>
</evidence>
<dbReference type="RefSeq" id="WP_103787332.1">
    <property type="nucleotide sequence ID" value="NZ_PQVF01000001.1"/>
</dbReference>
<organism evidence="1 2">
    <name type="scientific">Solitalea longa</name>
    <dbReference type="NCBI Taxonomy" id="2079460"/>
    <lineage>
        <taxon>Bacteria</taxon>
        <taxon>Pseudomonadati</taxon>
        <taxon>Bacteroidota</taxon>
        <taxon>Sphingobacteriia</taxon>
        <taxon>Sphingobacteriales</taxon>
        <taxon>Sphingobacteriaceae</taxon>
        <taxon>Solitalea</taxon>
    </lineage>
</organism>
<dbReference type="EMBL" id="PQVF01000001">
    <property type="protein sequence ID" value="POY39230.1"/>
    <property type="molecule type" value="Genomic_DNA"/>
</dbReference>
<dbReference type="GO" id="GO:0016740">
    <property type="term" value="F:transferase activity"/>
    <property type="evidence" value="ECO:0007669"/>
    <property type="project" value="UniProtKB-KW"/>
</dbReference>
<sequence>MKILYAIQGTGNGHISRARDIIPHLQNYGELDLLISGTQADVSLTQPVHYKLHGFSFVFGKNGGVDHWKTFKIMNLRQLFKDIKQLPLENYDLIINDFEPITAWASKLRKLPVVGLSHQSAFLSDKSPRPDHNFPHWEELVLKHYAPVKETVAFHFDRYDSFINTPVIRKEIRALEPINNGHYTVYLPAHDDVKLVEHLKQVKGVKWDVFSKHTKKNYTVENVEVLPVNNQLFNYSLAGCEGLLTGGGFEGPAEALFLGKKVLSVPMSNQWEQQCNAEALRLMGVPVIHKIDDLFAAKVKHWVEEGRRVIVDYPDETEQIIERLMKKYTPAVAY</sequence>
<gene>
    <name evidence="1" type="ORF">C3K47_01680</name>
</gene>
<name>A0A2S5A9G7_9SPHI</name>
<dbReference type="Proteomes" id="UP000236893">
    <property type="component" value="Unassembled WGS sequence"/>
</dbReference>
<reference evidence="1 2" key="1">
    <citation type="submission" date="2018-01" db="EMBL/GenBank/DDBJ databases">
        <authorList>
            <person name="Gaut B.S."/>
            <person name="Morton B.R."/>
            <person name="Clegg M.T."/>
            <person name="Duvall M.R."/>
        </authorList>
    </citation>
    <scope>NUCLEOTIDE SEQUENCE [LARGE SCALE GENOMIC DNA]</scope>
    <source>
        <strain evidence="1 2">HR-AV</strain>
    </source>
</reference>
<accession>A0A2S5A9G7</accession>
<dbReference type="Pfam" id="PF13528">
    <property type="entry name" value="Glyco_trans_1_3"/>
    <property type="match status" value="1"/>
</dbReference>
<keyword evidence="2" id="KW-1185">Reference proteome</keyword>
<dbReference type="OrthoDB" id="9793805at2"/>
<protein>
    <submittedName>
        <fullName evidence="1">Glycosyl transferase</fullName>
    </submittedName>
</protein>
<comment type="caution">
    <text evidence="1">The sequence shown here is derived from an EMBL/GenBank/DDBJ whole genome shotgun (WGS) entry which is preliminary data.</text>
</comment>
<keyword evidence="1" id="KW-0808">Transferase</keyword>
<evidence type="ECO:0000313" key="1">
    <source>
        <dbReference type="EMBL" id="POY39230.1"/>
    </source>
</evidence>
<dbReference type="AlphaFoldDB" id="A0A2S5A9G7"/>
<dbReference type="SUPFAM" id="SSF53756">
    <property type="entry name" value="UDP-Glycosyltransferase/glycogen phosphorylase"/>
    <property type="match status" value="1"/>
</dbReference>